<dbReference type="Pfam" id="PF02810">
    <property type="entry name" value="SEC-C"/>
    <property type="match status" value="1"/>
</dbReference>
<dbReference type="InParanoid" id="A0A151ZI36"/>
<evidence type="ECO:0000259" key="2">
    <source>
        <dbReference type="Pfam" id="PF08603"/>
    </source>
</evidence>
<gene>
    <name evidence="3" type="ORF">DLAC_05046</name>
</gene>
<protein>
    <recommendedName>
        <fullName evidence="2">Adenylate cyclase-associated CAP C-terminal domain-containing protein</fullName>
    </recommendedName>
</protein>
<feature type="region of interest" description="Disordered" evidence="1">
    <location>
        <begin position="288"/>
        <end position="308"/>
    </location>
</feature>
<evidence type="ECO:0000256" key="1">
    <source>
        <dbReference type="SAM" id="MobiDB-lite"/>
    </source>
</evidence>
<sequence>MSTNNNNNNNNTTTKKQEEVSAQVIAEKIATVSDPNNSLPQPKGEEAIKPKQTLEDKKADAQLGSGAKDQEVYFVKDEADQTKELTKEMIPNIKTTVFFKGCKDGKYTVSARVTKIMIESCQRCVFTFKGRIFTNTIEAWKTVDLTLDILNDQVKTLQVDMTSRMNIYFDSKMSFSNIVWSGVNDMKVHIHDDKEFLYHTGFEQMKLQYPEQELNFAVDQFTTRNIKNEIITEQIVRLANGYPTTEREAREFDQAEEENKKRAEEFIRNKLKENGIRLGTVGMAKKAAGRNDPCPCGSGKKNKSCCNK</sequence>
<dbReference type="AlphaFoldDB" id="A0A151ZI36"/>
<feature type="region of interest" description="Disordered" evidence="1">
    <location>
        <begin position="1"/>
        <end position="65"/>
    </location>
</feature>
<accession>A0A151ZI36</accession>
<evidence type="ECO:0000313" key="4">
    <source>
        <dbReference type="Proteomes" id="UP000076078"/>
    </source>
</evidence>
<proteinExistence type="predicted"/>
<dbReference type="InterPro" id="IPR013912">
    <property type="entry name" value="Adenylate_cyclase-assoc_CAP_C"/>
</dbReference>
<dbReference type="Pfam" id="PF08603">
    <property type="entry name" value="CAP_C"/>
    <property type="match status" value="1"/>
</dbReference>
<organism evidence="3 4">
    <name type="scientific">Tieghemostelium lacteum</name>
    <name type="common">Slime mold</name>
    <name type="synonym">Dictyostelium lacteum</name>
    <dbReference type="NCBI Taxonomy" id="361077"/>
    <lineage>
        <taxon>Eukaryota</taxon>
        <taxon>Amoebozoa</taxon>
        <taxon>Evosea</taxon>
        <taxon>Eumycetozoa</taxon>
        <taxon>Dictyostelia</taxon>
        <taxon>Dictyosteliales</taxon>
        <taxon>Raperosteliaceae</taxon>
        <taxon>Tieghemostelium</taxon>
    </lineage>
</organism>
<dbReference type="Proteomes" id="UP000076078">
    <property type="component" value="Unassembled WGS sequence"/>
</dbReference>
<comment type="caution">
    <text evidence="3">The sequence shown here is derived from an EMBL/GenBank/DDBJ whole genome shotgun (WGS) entry which is preliminary data.</text>
</comment>
<dbReference type="OrthoDB" id="2522835at2759"/>
<dbReference type="PANTHER" id="PTHR33747">
    <property type="entry name" value="UPF0225 PROTEIN SCO1677"/>
    <property type="match status" value="1"/>
</dbReference>
<feature type="domain" description="Adenylate cyclase-associated CAP C-terminal" evidence="2">
    <location>
        <begin position="91"/>
        <end position="215"/>
    </location>
</feature>
<feature type="compositionally biased region" description="Basic and acidic residues" evidence="1">
    <location>
        <begin position="43"/>
        <end position="60"/>
    </location>
</feature>
<dbReference type="SUPFAM" id="SSF103642">
    <property type="entry name" value="Sec-C motif"/>
    <property type="match status" value="1"/>
</dbReference>
<dbReference type="GO" id="GO:0007010">
    <property type="term" value="P:cytoskeleton organization"/>
    <property type="evidence" value="ECO:0007669"/>
    <property type="project" value="InterPro"/>
</dbReference>
<evidence type="ECO:0000313" key="3">
    <source>
        <dbReference type="EMBL" id="KYQ93661.1"/>
    </source>
</evidence>
<dbReference type="GO" id="GO:0003779">
    <property type="term" value="F:actin binding"/>
    <property type="evidence" value="ECO:0007669"/>
    <property type="project" value="InterPro"/>
</dbReference>
<dbReference type="EMBL" id="LODT01000025">
    <property type="protein sequence ID" value="KYQ93661.1"/>
    <property type="molecule type" value="Genomic_DNA"/>
</dbReference>
<reference evidence="3 4" key="1">
    <citation type="submission" date="2015-12" db="EMBL/GenBank/DDBJ databases">
        <title>Dictyostelia acquired genes for synthesis and detection of signals that induce cell-type specialization by lateral gene transfer from prokaryotes.</title>
        <authorList>
            <person name="Gloeckner G."/>
            <person name="Schaap P."/>
        </authorList>
    </citation>
    <scope>NUCLEOTIDE SEQUENCE [LARGE SCALE GENOMIC DNA]</scope>
    <source>
        <strain evidence="3 4">TK</strain>
    </source>
</reference>
<dbReference type="InterPro" id="IPR036223">
    <property type="entry name" value="CAP_C_sf"/>
</dbReference>
<dbReference type="InterPro" id="IPR016098">
    <property type="entry name" value="CAP/MinC_C"/>
</dbReference>
<feature type="compositionally biased region" description="Low complexity" evidence="1">
    <location>
        <begin position="1"/>
        <end position="14"/>
    </location>
</feature>
<dbReference type="PANTHER" id="PTHR33747:SF1">
    <property type="entry name" value="ADENYLATE CYCLASE-ASSOCIATED CAP C-TERMINAL DOMAIN-CONTAINING PROTEIN"/>
    <property type="match status" value="1"/>
</dbReference>
<dbReference type="InterPro" id="IPR004027">
    <property type="entry name" value="SEC_C_motif"/>
</dbReference>
<dbReference type="OMA" id="GYPTTER"/>
<dbReference type="Gene3D" id="2.160.20.70">
    <property type="match status" value="1"/>
</dbReference>
<dbReference type="SUPFAM" id="SSF69340">
    <property type="entry name" value="C-terminal domain of adenylylcyclase associated protein"/>
    <property type="match status" value="1"/>
</dbReference>
<name>A0A151ZI36_TIELA</name>
<keyword evidence="4" id="KW-1185">Reference proteome</keyword>